<dbReference type="PANTHER" id="PTHR45897:SF4">
    <property type="entry name" value="HIGH-AFFINITY CHOLINE TRANSPORTER 1"/>
    <property type="match status" value="1"/>
</dbReference>
<keyword evidence="10 14" id="KW-0472">Membrane</keyword>
<dbReference type="PANTHER" id="PTHR45897">
    <property type="entry name" value="HIGH-AFFINITY CHOLINE TRANSPORTER 1"/>
    <property type="match status" value="1"/>
</dbReference>
<evidence type="ECO:0000256" key="8">
    <source>
        <dbReference type="ARBA" id="ARBA00023053"/>
    </source>
</evidence>
<proteinExistence type="inferred from homology"/>
<dbReference type="InterPro" id="IPR038377">
    <property type="entry name" value="Na/Glc_symporter_sf"/>
</dbReference>
<feature type="transmembrane region" description="Helical" evidence="14">
    <location>
        <begin position="325"/>
        <end position="351"/>
    </location>
</feature>
<evidence type="ECO:0008006" key="17">
    <source>
        <dbReference type="Google" id="ProtNLM"/>
    </source>
</evidence>
<dbReference type="Proteomes" id="UP000699462">
    <property type="component" value="Unassembled WGS sequence"/>
</dbReference>
<evidence type="ECO:0000313" key="15">
    <source>
        <dbReference type="EMBL" id="KAF8572153.1"/>
    </source>
</evidence>
<evidence type="ECO:0000256" key="9">
    <source>
        <dbReference type="ARBA" id="ARBA00023065"/>
    </source>
</evidence>
<protein>
    <recommendedName>
        <fullName evidence="17">Solute carrier family 5 (High affinity choline transporter), member 7</fullName>
    </recommendedName>
</protein>
<comment type="subcellular location">
    <subcellularLocation>
        <location evidence="1">Membrane</location>
        <topology evidence="1">Multi-pass membrane protein</topology>
    </subcellularLocation>
</comment>
<keyword evidence="4 14" id="KW-0812">Transmembrane</keyword>
<keyword evidence="5" id="KW-0769">Symport</keyword>
<dbReference type="InterPro" id="IPR052244">
    <property type="entry name" value="Choline_transporter"/>
</dbReference>
<evidence type="ECO:0000256" key="13">
    <source>
        <dbReference type="RuleBase" id="RU362091"/>
    </source>
</evidence>
<feature type="transmembrane region" description="Helical" evidence="14">
    <location>
        <begin position="47"/>
        <end position="68"/>
    </location>
</feature>
<dbReference type="Gene3D" id="1.20.1730.10">
    <property type="entry name" value="Sodium/glucose cotransporter"/>
    <property type="match status" value="1"/>
</dbReference>
<evidence type="ECO:0000256" key="11">
    <source>
        <dbReference type="ARBA" id="ARBA00023180"/>
    </source>
</evidence>
<keyword evidence="11" id="KW-0325">Glycoprotein</keyword>
<dbReference type="OrthoDB" id="546820at2759"/>
<feature type="transmembrane region" description="Helical" evidence="14">
    <location>
        <begin position="6"/>
        <end position="26"/>
    </location>
</feature>
<dbReference type="GO" id="GO:0008292">
    <property type="term" value="P:acetylcholine biosynthetic process"/>
    <property type="evidence" value="ECO:0007669"/>
    <property type="project" value="TreeGrafter"/>
</dbReference>
<name>A0A8T0DWP3_9TREM</name>
<evidence type="ECO:0000256" key="6">
    <source>
        <dbReference type="ARBA" id="ARBA00022979"/>
    </source>
</evidence>
<feature type="transmembrane region" description="Helical" evidence="14">
    <location>
        <begin position="80"/>
        <end position="102"/>
    </location>
</feature>
<evidence type="ECO:0000256" key="14">
    <source>
        <dbReference type="SAM" id="Phobius"/>
    </source>
</evidence>
<feature type="transmembrane region" description="Helical" evidence="14">
    <location>
        <begin position="161"/>
        <end position="181"/>
    </location>
</feature>
<keyword evidence="8" id="KW-0915">Sodium</keyword>
<feature type="transmembrane region" description="Helical" evidence="14">
    <location>
        <begin position="372"/>
        <end position="394"/>
    </location>
</feature>
<organism evidence="15 16">
    <name type="scientific">Paragonimus westermani</name>
    <dbReference type="NCBI Taxonomy" id="34504"/>
    <lineage>
        <taxon>Eukaryota</taxon>
        <taxon>Metazoa</taxon>
        <taxon>Spiralia</taxon>
        <taxon>Lophotrochozoa</taxon>
        <taxon>Platyhelminthes</taxon>
        <taxon>Trematoda</taxon>
        <taxon>Digenea</taxon>
        <taxon>Plagiorchiida</taxon>
        <taxon>Troglotremata</taxon>
        <taxon>Troglotrematidae</taxon>
        <taxon>Paragonimus</taxon>
    </lineage>
</organism>
<keyword evidence="9" id="KW-0406">Ion transport</keyword>
<dbReference type="GO" id="GO:0005307">
    <property type="term" value="F:choline:sodium symporter activity"/>
    <property type="evidence" value="ECO:0007669"/>
    <property type="project" value="TreeGrafter"/>
</dbReference>
<evidence type="ECO:0000256" key="4">
    <source>
        <dbReference type="ARBA" id="ARBA00022692"/>
    </source>
</evidence>
<feature type="transmembrane region" description="Helical" evidence="14">
    <location>
        <begin position="188"/>
        <end position="210"/>
    </location>
</feature>
<evidence type="ECO:0000256" key="2">
    <source>
        <dbReference type="ARBA" id="ARBA00006434"/>
    </source>
</evidence>
<comment type="similarity">
    <text evidence="2 13">Belongs to the sodium:solute symporter (SSF) (TC 2.A.21) family.</text>
</comment>
<gene>
    <name evidence="15" type="ORF">P879_00353</name>
</gene>
<keyword evidence="12" id="KW-0739">Sodium transport</keyword>
<evidence type="ECO:0000256" key="3">
    <source>
        <dbReference type="ARBA" id="ARBA00022448"/>
    </source>
</evidence>
<dbReference type="GO" id="GO:0005886">
    <property type="term" value="C:plasma membrane"/>
    <property type="evidence" value="ECO:0007669"/>
    <property type="project" value="TreeGrafter"/>
</dbReference>
<keyword evidence="3" id="KW-0813">Transport</keyword>
<keyword evidence="7 14" id="KW-1133">Transmembrane helix</keyword>
<comment type="caution">
    <text evidence="15">The sequence shown here is derived from an EMBL/GenBank/DDBJ whole genome shotgun (WGS) entry which is preliminary data.</text>
</comment>
<keyword evidence="6" id="KW-0530">Neurotransmitter biosynthesis</keyword>
<feature type="transmembrane region" description="Helical" evidence="14">
    <location>
        <begin position="128"/>
        <end position="155"/>
    </location>
</feature>
<feature type="transmembrane region" description="Helical" evidence="14">
    <location>
        <begin position="400"/>
        <end position="422"/>
    </location>
</feature>
<dbReference type="EMBL" id="JTDF01000153">
    <property type="protein sequence ID" value="KAF8572153.1"/>
    <property type="molecule type" value="Genomic_DNA"/>
</dbReference>
<evidence type="ECO:0000256" key="12">
    <source>
        <dbReference type="ARBA" id="ARBA00023201"/>
    </source>
</evidence>
<keyword evidence="16" id="KW-1185">Reference proteome</keyword>
<sequence>MLYVPGLIAIIIFYLLILLVGFWAARKSKKRGTDTTESEEVMLAGRNIGLVVGIFTMTATWVGGGYINGTAENTYKLGQGLVWCQAPIGYAASLVLGGLFFAKRMRSLAFVTMLDPFQNKFGERMCGLLFIPALMGEVFWTAAILSALAATLGVIIDLNQVTSVIVSACIALLYTLFGGLYSVAYTDVVQLFCIFIGLWLSIPFAMLNEATVPITQTWDRWSGTVEKVDALSYVDNLLMLICGGIPWQVYFQRVLSCKSARSAQILSYVASLGCIIMAVPSVLIGAVGASTDWNMTDFVGAYNSTLAPEDAKLVLPLVLRYLCPVWVSFVGLGAVSAAVMSSADSSVLSAASMFARNVMKPVFWQSATERQILWVMRVSIFVVGALACLLAIYIRSIYGLWYLCSDLVYVILFPQLICVLYIRFSNTYGSVAGYLVGLFIRLTSGEALLGLPPLFRYPYYYDDPTEFYQRFPCKTFAMICSFLTIVLVSYITDVSFRADPKRLKYDIFHCYKERASTTGSIHIGNRYNRPSIRVTKLPIRVDHPDEENDKKNDVLNKTEGALVIDALKLQKTNLTKSEIGDETNSVAIKKLMNSPEKKYTN</sequence>
<dbReference type="CDD" id="cd11474">
    <property type="entry name" value="SLC5sbd_CHT"/>
    <property type="match status" value="1"/>
</dbReference>
<evidence type="ECO:0000256" key="5">
    <source>
        <dbReference type="ARBA" id="ARBA00022847"/>
    </source>
</evidence>
<feature type="transmembrane region" description="Helical" evidence="14">
    <location>
        <begin position="434"/>
        <end position="455"/>
    </location>
</feature>
<reference evidence="15 16" key="1">
    <citation type="submission" date="2019-07" db="EMBL/GenBank/DDBJ databases">
        <title>Annotation for the trematode Paragonimus westermani.</title>
        <authorList>
            <person name="Choi Y.-J."/>
        </authorList>
    </citation>
    <scope>NUCLEOTIDE SEQUENCE [LARGE SCALE GENOMIC DNA]</scope>
    <source>
        <strain evidence="15">180907_Pwestermani</strain>
    </source>
</reference>
<dbReference type="Pfam" id="PF00474">
    <property type="entry name" value="SSF"/>
    <property type="match status" value="1"/>
</dbReference>
<feature type="transmembrane region" description="Helical" evidence="14">
    <location>
        <begin position="230"/>
        <end position="251"/>
    </location>
</feature>
<dbReference type="AlphaFoldDB" id="A0A8T0DWP3"/>
<evidence type="ECO:0000256" key="7">
    <source>
        <dbReference type="ARBA" id="ARBA00022989"/>
    </source>
</evidence>
<evidence type="ECO:0000256" key="1">
    <source>
        <dbReference type="ARBA" id="ARBA00004141"/>
    </source>
</evidence>
<dbReference type="InterPro" id="IPR001734">
    <property type="entry name" value="Na/solute_symporter"/>
</dbReference>
<evidence type="ECO:0000313" key="16">
    <source>
        <dbReference type="Proteomes" id="UP000699462"/>
    </source>
</evidence>
<feature type="transmembrane region" description="Helical" evidence="14">
    <location>
        <begin position="263"/>
        <end position="287"/>
    </location>
</feature>
<dbReference type="FunFam" id="1.20.1730.10:FF:000008">
    <property type="entry name" value="High affinity choline transporter 1"/>
    <property type="match status" value="1"/>
</dbReference>
<accession>A0A8T0DWP3</accession>
<dbReference type="PROSITE" id="PS50283">
    <property type="entry name" value="NA_SOLUT_SYMP_3"/>
    <property type="match status" value="1"/>
</dbReference>
<evidence type="ECO:0000256" key="10">
    <source>
        <dbReference type="ARBA" id="ARBA00023136"/>
    </source>
</evidence>
<feature type="transmembrane region" description="Helical" evidence="14">
    <location>
        <begin position="475"/>
        <end position="496"/>
    </location>
</feature>